<dbReference type="OrthoDB" id="9792188at2"/>
<evidence type="ECO:0000256" key="5">
    <source>
        <dbReference type="ARBA" id="ARBA00023136"/>
    </source>
</evidence>
<feature type="transmembrane region" description="Helical" evidence="6">
    <location>
        <begin position="295"/>
        <end position="317"/>
    </location>
</feature>
<keyword evidence="4 6" id="KW-1133">Transmembrane helix</keyword>
<dbReference type="PANTHER" id="PTHR33529:SF6">
    <property type="entry name" value="YJGP_YJGQ FAMILY PERMEASE"/>
    <property type="match status" value="1"/>
</dbReference>
<evidence type="ECO:0000256" key="6">
    <source>
        <dbReference type="SAM" id="Phobius"/>
    </source>
</evidence>
<keyword evidence="3 6" id="KW-0812">Transmembrane</keyword>
<dbReference type="Pfam" id="PF03739">
    <property type="entry name" value="LptF_LptG"/>
    <property type="match status" value="1"/>
</dbReference>
<dbReference type="InterPro" id="IPR005495">
    <property type="entry name" value="LptG/LptF_permease"/>
</dbReference>
<gene>
    <name evidence="7" type="ordered locus">BMS_2967</name>
</gene>
<feature type="transmembrane region" description="Helical" evidence="6">
    <location>
        <begin position="57"/>
        <end position="79"/>
    </location>
</feature>
<dbReference type="STRING" id="862908.BMS_2967"/>
<dbReference type="EMBL" id="FQ312005">
    <property type="protein sequence ID" value="CBW27733.1"/>
    <property type="molecule type" value="Genomic_DNA"/>
</dbReference>
<evidence type="ECO:0000313" key="8">
    <source>
        <dbReference type="Proteomes" id="UP000008963"/>
    </source>
</evidence>
<dbReference type="Proteomes" id="UP000008963">
    <property type="component" value="Chromosome"/>
</dbReference>
<evidence type="ECO:0000256" key="1">
    <source>
        <dbReference type="ARBA" id="ARBA00004651"/>
    </source>
</evidence>
<feature type="transmembrane region" description="Helical" evidence="6">
    <location>
        <begin position="329"/>
        <end position="348"/>
    </location>
</feature>
<keyword evidence="2" id="KW-1003">Cell membrane</keyword>
<evidence type="ECO:0000256" key="4">
    <source>
        <dbReference type="ARBA" id="ARBA00022989"/>
    </source>
</evidence>
<evidence type="ECO:0000256" key="2">
    <source>
        <dbReference type="ARBA" id="ARBA00022475"/>
    </source>
</evidence>
<keyword evidence="8" id="KW-1185">Reference proteome</keyword>
<name>E1WYU3_HALMS</name>
<dbReference type="HOGENOM" id="CLU_028799_3_1_7"/>
<sequence length="382" mass="42961">MLKLTQRYLAVNFIAPFTMSLFFFVAFLLTFQLFRIIKIVISKGVEWSLVFELMGHIAISFIPMAVPLSCLFATIYTLNKLSDDSEIVAMRSFGMTKSKLFLPFLISALFIGACIYSLNNKVIPASKTQFKNTIIRLTSRGVLTDIKEGQFFTEVAGVTLFADTVIDKGRKMYNVFIQQEGKGNLLEQVVTAKEGALIKIKNEEWSIPSVRLHLTDGTIVKRFKDTNKDLEKILFKEYDFPLASGGAVNNFVTKDGMRTNAELRSEIKKATALAVKKKLSRKDRERSMAKTKLELWSRINTPLLCFVFILIGFSLGIKHGRGKSKNSSGRALFVLLGYYSLFFLGVSFARKGIVPAYVVVFAPTIILASIGAYFYKKLDWAS</sequence>
<comment type="subcellular location">
    <subcellularLocation>
        <location evidence="1">Cell membrane</location>
        <topology evidence="1">Multi-pass membrane protein</topology>
    </subcellularLocation>
</comment>
<dbReference type="AlphaFoldDB" id="E1WYU3"/>
<dbReference type="eggNOG" id="COG0795">
    <property type="taxonomic scope" value="Bacteria"/>
</dbReference>
<feature type="transmembrane region" description="Helical" evidence="6">
    <location>
        <begin position="12"/>
        <end position="37"/>
    </location>
</feature>
<feature type="transmembrane region" description="Helical" evidence="6">
    <location>
        <begin position="100"/>
        <end position="118"/>
    </location>
</feature>
<evidence type="ECO:0000256" key="3">
    <source>
        <dbReference type="ARBA" id="ARBA00022692"/>
    </source>
</evidence>
<dbReference type="GO" id="GO:0043190">
    <property type="term" value="C:ATP-binding cassette (ABC) transporter complex"/>
    <property type="evidence" value="ECO:0007669"/>
    <property type="project" value="TreeGrafter"/>
</dbReference>
<keyword evidence="5 6" id="KW-0472">Membrane</keyword>
<feature type="transmembrane region" description="Helical" evidence="6">
    <location>
        <begin position="354"/>
        <end position="375"/>
    </location>
</feature>
<dbReference type="PANTHER" id="PTHR33529">
    <property type="entry name" value="SLR0882 PROTEIN-RELATED"/>
    <property type="match status" value="1"/>
</dbReference>
<dbReference type="KEGG" id="bmx:BMS_2967"/>
<proteinExistence type="predicted"/>
<dbReference type="GO" id="GO:0015920">
    <property type="term" value="P:lipopolysaccharide transport"/>
    <property type="evidence" value="ECO:0007669"/>
    <property type="project" value="TreeGrafter"/>
</dbReference>
<dbReference type="RefSeq" id="WP_014245505.1">
    <property type="nucleotide sequence ID" value="NC_016620.1"/>
</dbReference>
<dbReference type="PATRIC" id="fig|862908.3.peg.2837"/>
<evidence type="ECO:0000313" key="7">
    <source>
        <dbReference type="EMBL" id="CBW27733.1"/>
    </source>
</evidence>
<accession>E1WYU3</accession>
<protein>
    <submittedName>
        <fullName evidence="7">Permease</fullName>
    </submittedName>
</protein>
<reference evidence="8" key="1">
    <citation type="journal article" date="2013" name="ISME J.">
        <title>A small predatory core genome in the divergent marine Bacteriovorax marinus SJ and the terrestrial Bdellovibrio bacteriovorus.</title>
        <authorList>
            <person name="Crossman L.C."/>
            <person name="Chen H."/>
            <person name="Cerdeno-Tarraga A.M."/>
            <person name="Brooks K."/>
            <person name="Quail M.A."/>
            <person name="Pineiro S.A."/>
            <person name="Hobley L."/>
            <person name="Sockett R.E."/>
            <person name="Bentley S.D."/>
            <person name="Parkhill J."/>
            <person name="Williams H.N."/>
            <person name="Stine O.C."/>
        </authorList>
    </citation>
    <scope>NUCLEOTIDE SEQUENCE [LARGE SCALE GENOMIC DNA]</scope>
    <source>
        <strain evidence="8">ATCC BAA-682 / DSM 15412 / SJ</strain>
    </source>
</reference>
<organism evidence="7 8">
    <name type="scientific">Halobacteriovorax marinus (strain ATCC BAA-682 / DSM 15412 / SJ)</name>
    <name type="common">Bacteriovorax marinus</name>
    <dbReference type="NCBI Taxonomy" id="862908"/>
    <lineage>
        <taxon>Bacteria</taxon>
        <taxon>Pseudomonadati</taxon>
        <taxon>Bdellovibrionota</taxon>
        <taxon>Bacteriovoracia</taxon>
        <taxon>Bacteriovoracales</taxon>
        <taxon>Halobacteriovoraceae</taxon>
        <taxon>Halobacteriovorax</taxon>
    </lineage>
</organism>